<feature type="domain" description="FecR protein" evidence="2">
    <location>
        <begin position="123"/>
        <end position="216"/>
    </location>
</feature>
<name>A0A1M5L717_9BACT</name>
<dbReference type="EMBL" id="FQUS01000038">
    <property type="protein sequence ID" value="SHG60715.1"/>
    <property type="molecule type" value="Genomic_DNA"/>
</dbReference>
<dbReference type="Proteomes" id="UP000184041">
    <property type="component" value="Unassembled WGS sequence"/>
</dbReference>
<sequence length="335" mass="38210">MKRDLAEKFINNNCTKEEAEQVLNWLSTPEGQGYLEKKIEDDISLLQDKRIRALVPEAKSEQIWTEVKNSLGYGDKYQQANRKKHGLHWRSVAAVVVILTSAMFYVWSQSSSAPEPEPEPIHYAAGENEQRVITLGDGSEIRLNSNSEIWISGTFGEPVREVRLNGEAFFEVVHDEDRPFLIHTPNASVKDLGTAFNVKAFPGDDNVQVAVTEGKVTLWSEQQTEEEAAELNPGQFGFLSLTDHSIEIDEFKNNNYLSWMNGRMEFDDMPLREVSKQLNRIYGVSFEYANRQLEDLVLSADFERDSLDKALEVIALTLEIDYRMQGDVVQWQAKN</sequence>
<dbReference type="Gene3D" id="3.55.50.30">
    <property type="match status" value="1"/>
</dbReference>
<dbReference type="InterPro" id="IPR032508">
    <property type="entry name" value="FecR_C"/>
</dbReference>
<dbReference type="PIRSF" id="PIRSF018266">
    <property type="entry name" value="FecR"/>
    <property type="match status" value="1"/>
</dbReference>
<dbReference type="Pfam" id="PF16344">
    <property type="entry name" value="FecR_C"/>
    <property type="match status" value="1"/>
</dbReference>
<dbReference type="RefSeq" id="WP_073068460.1">
    <property type="nucleotide sequence ID" value="NZ_FQUS01000038.1"/>
</dbReference>
<evidence type="ECO:0000259" key="2">
    <source>
        <dbReference type="Pfam" id="PF04773"/>
    </source>
</evidence>
<dbReference type="PANTHER" id="PTHR30273:SF2">
    <property type="entry name" value="PROTEIN FECR"/>
    <property type="match status" value="1"/>
</dbReference>
<evidence type="ECO:0000256" key="1">
    <source>
        <dbReference type="SAM" id="Phobius"/>
    </source>
</evidence>
<dbReference type="PANTHER" id="PTHR30273">
    <property type="entry name" value="PERIPLASMIC SIGNAL SENSOR AND SIGMA FACTOR ACTIVATOR FECR-RELATED"/>
    <property type="match status" value="1"/>
</dbReference>
<evidence type="ECO:0000259" key="3">
    <source>
        <dbReference type="Pfam" id="PF16344"/>
    </source>
</evidence>
<dbReference type="InterPro" id="IPR006860">
    <property type="entry name" value="FecR"/>
</dbReference>
<dbReference type="Gene3D" id="2.60.120.1440">
    <property type="match status" value="1"/>
</dbReference>
<feature type="transmembrane region" description="Helical" evidence="1">
    <location>
        <begin position="87"/>
        <end position="107"/>
    </location>
</feature>
<evidence type="ECO:0000313" key="5">
    <source>
        <dbReference type="Proteomes" id="UP000184041"/>
    </source>
</evidence>
<proteinExistence type="predicted"/>
<gene>
    <name evidence="4" type="ORF">SAMN05443144_13811</name>
</gene>
<keyword evidence="1" id="KW-0812">Transmembrane</keyword>
<dbReference type="AlphaFoldDB" id="A0A1M5L717"/>
<evidence type="ECO:0000313" key="4">
    <source>
        <dbReference type="EMBL" id="SHG60715.1"/>
    </source>
</evidence>
<keyword evidence="5" id="KW-1185">Reference proteome</keyword>
<dbReference type="STRING" id="1194090.SAMN05443144_13811"/>
<dbReference type="InterPro" id="IPR012373">
    <property type="entry name" value="Ferrdict_sens_TM"/>
</dbReference>
<dbReference type="Pfam" id="PF04773">
    <property type="entry name" value="FecR"/>
    <property type="match status" value="1"/>
</dbReference>
<dbReference type="GO" id="GO:0016989">
    <property type="term" value="F:sigma factor antagonist activity"/>
    <property type="evidence" value="ECO:0007669"/>
    <property type="project" value="TreeGrafter"/>
</dbReference>
<reference evidence="4 5" key="1">
    <citation type="submission" date="2016-11" db="EMBL/GenBank/DDBJ databases">
        <authorList>
            <person name="Jaros S."/>
            <person name="Januszkiewicz K."/>
            <person name="Wedrychowicz H."/>
        </authorList>
    </citation>
    <scope>NUCLEOTIDE SEQUENCE [LARGE SCALE GENOMIC DNA]</scope>
    <source>
        <strain evidence="4 5">DSM 21986</strain>
    </source>
</reference>
<keyword evidence="1" id="KW-0472">Membrane</keyword>
<organism evidence="4 5">
    <name type="scientific">Fodinibius roseus</name>
    <dbReference type="NCBI Taxonomy" id="1194090"/>
    <lineage>
        <taxon>Bacteria</taxon>
        <taxon>Pseudomonadati</taxon>
        <taxon>Balneolota</taxon>
        <taxon>Balneolia</taxon>
        <taxon>Balneolales</taxon>
        <taxon>Balneolaceae</taxon>
        <taxon>Fodinibius</taxon>
    </lineage>
</organism>
<protein>
    <submittedName>
        <fullName evidence="4">FecR family protein</fullName>
    </submittedName>
</protein>
<feature type="domain" description="Protein FecR C-terminal" evidence="3">
    <location>
        <begin position="264"/>
        <end position="329"/>
    </location>
</feature>
<keyword evidence="1" id="KW-1133">Transmembrane helix</keyword>
<accession>A0A1M5L717</accession>
<dbReference type="OrthoDB" id="1452822at2"/>